<reference evidence="1" key="3">
    <citation type="submission" date="2023-05" db="EMBL/GenBank/DDBJ databases">
        <authorList>
            <person name="Smith C.H."/>
        </authorList>
    </citation>
    <scope>NUCLEOTIDE SEQUENCE</scope>
    <source>
        <strain evidence="1">CHS0354</strain>
        <tissue evidence="1">Mantle</tissue>
    </source>
</reference>
<proteinExistence type="predicted"/>
<evidence type="ECO:0000313" key="2">
    <source>
        <dbReference type="Proteomes" id="UP001195483"/>
    </source>
</evidence>
<sequence length="69" mass="7743">RDNGCSALQNETLTYKNHGIVSEMLASASLICKERVQQRVHASPYAGIIMISEDKRHVPDHGKESKKKH</sequence>
<comment type="caution">
    <text evidence="1">The sequence shown here is derived from an EMBL/GenBank/DDBJ whole genome shotgun (WGS) entry which is preliminary data.</text>
</comment>
<protein>
    <submittedName>
        <fullName evidence="1">Uncharacterized protein</fullName>
    </submittedName>
</protein>
<organism evidence="1 2">
    <name type="scientific">Potamilus streckersoni</name>
    <dbReference type="NCBI Taxonomy" id="2493646"/>
    <lineage>
        <taxon>Eukaryota</taxon>
        <taxon>Metazoa</taxon>
        <taxon>Spiralia</taxon>
        <taxon>Lophotrochozoa</taxon>
        <taxon>Mollusca</taxon>
        <taxon>Bivalvia</taxon>
        <taxon>Autobranchia</taxon>
        <taxon>Heteroconchia</taxon>
        <taxon>Palaeoheterodonta</taxon>
        <taxon>Unionida</taxon>
        <taxon>Unionoidea</taxon>
        <taxon>Unionidae</taxon>
        <taxon>Ambleminae</taxon>
        <taxon>Lampsilini</taxon>
        <taxon>Potamilus</taxon>
    </lineage>
</organism>
<name>A0AAE0WGG5_9BIVA</name>
<feature type="non-terminal residue" evidence="1">
    <location>
        <position position="1"/>
    </location>
</feature>
<dbReference type="Proteomes" id="UP001195483">
    <property type="component" value="Unassembled WGS sequence"/>
</dbReference>
<accession>A0AAE0WGG5</accession>
<gene>
    <name evidence="1" type="ORF">CHS0354_037325</name>
</gene>
<keyword evidence="2" id="KW-1185">Reference proteome</keyword>
<reference evidence="1" key="1">
    <citation type="journal article" date="2021" name="Genome Biol. Evol.">
        <title>A High-Quality Reference Genome for a Parasitic Bivalve with Doubly Uniparental Inheritance (Bivalvia: Unionida).</title>
        <authorList>
            <person name="Smith C.H."/>
        </authorList>
    </citation>
    <scope>NUCLEOTIDE SEQUENCE</scope>
    <source>
        <strain evidence="1">CHS0354</strain>
    </source>
</reference>
<dbReference type="AlphaFoldDB" id="A0AAE0WGG5"/>
<evidence type="ECO:0000313" key="1">
    <source>
        <dbReference type="EMBL" id="KAK3611745.1"/>
    </source>
</evidence>
<dbReference type="EMBL" id="JAEAOA010002177">
    <property type="protein sequence ID" value="KAK3611745.1"/>
    <property type="molecule type" value="Genomic_DNA"/>
</dbReference>
<reference evidence="1" key="2">
    <citation type="journal article" date="2021" name="Genome Biol. Evol.">
        <title>Developing a high-quality reference genome for a parasitic bivalve with doubly uniparental inheritance (Bivalvia: Unionida).</title>
        <authorList>
            <person name="Smith C.H."/>
        </authorList>
    </citation>
    <scope>NUCLEOTIDE SEQUENCE</scope>
    <source>
        <strain evidence="1">CHS0354</strain>
        <tissue evidence="1">Mantle</tissue>
    </source>
</reference>